<evidence type="ECO:0008006" key="4">
    <source>
        <dbReference type="Google" id="ProtNLM"/>
    </source>
</evidence>
<sequence>MTSNKIRLQYTFLFFLILILQNKDLSPSCLGFWKRKSTSTNRHASHASLFLSHNIICANISYLCTTKSEARSHSLLSSSDVPRRFKPLTLKLSFRTLRRQLQQCS</sequence>
<evidence type="ECO:0000256" key="1">
    <source>
        <dbReference type="SAM" id="SignalP"/>
    </source>
</evidence>
<dbReference type="Proteomes" id="UP001054837">
    <property type="component" value="Unassembled WGS sequence"/>
</dbReference>
<dbReference type="EMBL" id="BPLQ01013502">
    <property type="protein sequence ID" value="GIY72570.1"/>
    <property type="molecule type" value="Genomic_DNA"/>
</dbReference>
<feature type="chain" id="PRO_5043685875" description="Secreted protein" evidence="1">
    <location>
        <begin position="23"/>
        <end position="105"/>
    </location>
</feature>
<reference evidence="2 3" key="1">
    <citation type="submission" date="2021-06" db="EMBL/GenBank/DDBJ databases">
        <title>Caerostris darwini draft genome.</title>
        <authorList>
            <person name="Kono N."/>
            <person name="Arakawa K."/>
        </authorList>
    </citation>
    <scope>NUCLEOTIDE SEQUENCE [LARGE SCALE GENOMIC DNA]</scope>
</reference>
<dbReference type="AlphaFoldDB" id="A0AAV4VT95"/>
<protein>
    <recommendedName>
        <fullName evidence="4">Secreted protein</fullName>
    </recommendedName>
</protein>
<gene>
    <name evidence="2" type="ORF">CDAR_269451</name>
</gene>
<keyword evidence="1" id="KW-0732">Signal</keyword>
<evidence type="ECO:0000313" key="2">
    <source>
        <dbReference type="EMBL" id="GIY72570.1"/>
    </source>
</evidence>
<accession>A0AAV4VT95</accession>
<name>A0AAV4VT95_9ARAC</name>
<keyword evidence="3" id="KW-1185">Reference proteome</keyword>
<feature type="signal peptide" evidence="1">
    <location>
        <begin position="1"/>
        <end position="22"/>
    </location>
</feature>
<comment type="caution">
    <text evidence="2">The sequence shown here is derived from an EMBL/GenBank/DDBJ whole genome shotgun (WGS) entry which is preliminary data.</text>
</comment>
<organism evidence="2 3">
    <name type="scientific">Caerostris darwini</name>
    <dbReference type="NCBI Taxonomy" id="1538125"/>
    <lineage>
        <taxon>Eukaryota</taxon>
        <taxon>Metazoa</taxon>
        <taxon>Ecdysozoa</taxon>
        <taxon>Arthropoda</taxon>
        <taxon>Chelicerata</taxon>
        <taxon>Arachnida</taxon>
        <taxon>Araneae</taxon>
        <taxon>Araneomorphae</taxon>
        <taxon>Entelegynae</taxon>
        <taxon>Araneoidea</taxon>
        <taxon>Araneidae</taxon>
        <taxon>Caerostris</taxon>
    </lineage>
</organism>
<evidence type="ECO:0000313" key="3">
    <source>
        <dbReference type="Proteomes" id="UP001054837"/>
    </source>
</evidence>
<proteinExistence type="predicted"/>